<name>A0AAD3D0W7_9STRA</name>
<dbReference type="InterPro" id="IPR042239">
    <property type="entry name" value="Nop_C"/>
</dbReference>
<evidence type="ECO:0000256" key="2">
    <source>
        <dbReference type="ARBA" id="ARBA00005572"/>
    </source>
</evidence>
<dbReference type="PANTHER" id="PTHR13904:SF0">
    <property type="entry name" value="U4_U6 SMALL NUCLEAR RIBONUCLEOPROTEIN PRP31"/>
    <property type="match status" value="1"/>
</dbReference>
<dbReference type="SMART" id="SM00931">
    <property type="entry name" value="NOSIC"/>
    <property type="match status" value="1"/>
</dbReference>
<feature type="compositionally biased region" description="Polar residues" evidence="9">
    <location>
        <begin position="487"/>
        <end position="500"/>
    </location>
</feature>
<dbReference type="Pfam" id="PF09785">
    <property type="entry name" value="Prp31_C"/>
    <property type="match status" value="1"/>
</dbReference>
<protein>
    <recommendedName>
        <fullName evidence="10">Nop domain-containing protein</fullName>
    </recommendedName>
</protein>
<keyword evidence="8" id="KW-0687">Ribonucleoprotein</keyword>
<evidence type="ECO:0000313" key="12">
    <source>
        <dbReference type="Proteomes" id="UP001054902"/>
    </source>
</evidence>
<comment type="similarity">
    <text evidence="2">Belongs to the PRP31 family.</text>
</comment>
<dbReference type="GO" id="GO:0003723">
    <property type="term" value="F:RNA binding"/>
    <property type="evidence" value="ECO:0007669"/>
    <property type="project" value="UniProtKB-KW"/>
</dbReference>
<dbReference type="PROSITE" id="PS51358">
    <property type="entry name" value="NOP"/>
    <property type="match status" value="1"/>
</dbReference>
<dbReference type="Pfam" id="PF01798">
    <property type="entry name" value="Nop"/>
    <property type="match status" value="1"/>
</dbReference>
<dbReference type="InterPro" id="IPR012976">
    <property type="entry name" value="NOSIC"/>
</dbReference>
<evidence type="ECO:0000256" key="3">
    <source>
        <dbReference type="ARBA" id="ARBA00022664"/>
    </source>
</evidence>
<dbReference type="EMBL" id="BLLK01000047">
    <property type="protein sequence ID" value="GFH54089.1"/>
    <property type="molecule type" value="Genomic_DNA"/>
</dbReference>
<keyword evidence="12" id="KW-1185">Reference proteome</keyword>
<evidence type="ECO:0000259" key="10">
    <source>
        <dbReference type="PROSITE" id="PS51358"/>
    </source>
</evidence>
<sequence length="507" mass="55852">MAETLTDSLLDDLDDLSDVEEEQEEQEEQKVADDEASSSDPSSTTLPQRKRLIDDFKLQNHLESIRQAMETNNIDAKNEGQYQLMTASNKFLIAAQNELHTAHSELINSYSPKFPELEDLLPNPIAYKNAIKVIQNEMDLTLVTDRLEEEAKLSPNQIITLSVASSTTQGEALNDAQLEHVNDCIEHIEQIIDIQNQLISFVEKHMENLAPNVCTLIGATLAARMVATAGGMSELSKIPSCNLQVLGQVKATSASRAGMSTSISAATAASNGSAMKGYKPHEGMLSESDLYRRVPGHLQRKALKVIAAKLALAIRCDYVNLEAGRKRNNESGKKFRAEIEKKFAKLEEPDLAPVVKALPKPDMETKKRRGGRRMRQLKEQFAETEMMKQANRRGFSVETGEYGDDAMGLTLGMLEKTKDGSGNIRHMAGSAANKRKMKQSNTKAARKRAAQMNAGGQTNGLATSMVFTPVQGMELVNPDAARERVKTANNNWFSENSGFQSAVPKKK</sequence>
<comment type="caution">
    <text evidence="11">The sequence shown here is derived from an EMBL/GenBank/DDBJ whole genome shotgun (WGS) entry which is preliminary data.</text>
</comment>
<feature type="domain" description="Nop" evidence="10">
    <location>
        <begin position="209"/>
        <end position="348"/>
    </location>
</feature>
<reference evidence="11 12" key="1">
    <citation type="journal article" date="2021" name="Sci. Rep.">
        <title>The genome of the diatom Chaetoceros tenuissimus carries an ancient integrated fragment of an extant virus.</title>
        <authorList>
            <person name="Hongo Y."/>
            <person name="Kimura K."/>
            <person name="Takaki Y."/>
            <person name="Yoshida Y."/>
            <person name="Baba S."/>
            <person name="Kobayashi G."/>
            <person name="Nagasaki K."/>
            <person name="Hano T."/>
            <person name="Tomaru Y."/>
        </authorList>
    </citation>
    <scope>NUCLEOTIDE SEQUENCE [LARGE SCALE GENOMIC DNA]</scope>
    <source>
        <strain evidence="11 12">NIES-3715</strain>
    </source>
</reference>
<evidence type="ECO:0000256" key="5">
    <source>
        <dbReference type="ARBA" id="ARBA00022884"/>
    </source>
</evidence>
<keyword evidence="4" id="KW-0747">Spliceosome</keyword>
<dbReference type="InterPro" id="IPR002687">
    <property type="entry name" value="Nop_dom"/>
</dbReference>
<dbReference type="GO" id="GO:0000244">
    <property type="term" value="P:spliceosomal tri-snRNP complex assembly"/>
    <property type="evidence" value="ECO:0007669"/>
    <property type="project" value="InterPro"/>
</dbReference>
<dbReference type="InterPro" id="IPR027105">
    <property type="entry name" value="Prp31"/>
</dbReference>
<keyword evidence="6" id="KW-0508">mRNA splicing</keyword>
<feature type="region of interest" description="Disordered" evidence="9">
    <location>
        <begin position="1"/>
        <end position="50"/>
    </location>
</feature>
<evidence type="ECO:0000256" key="8">
    <source>
        <dbReference type="ARBA" id="ARBA00023274"/>
    </source>
</evidence>
<feature type="region of interest" description="Disordered" evidence="9">
    <location>
        <begin position="487"/>
        <end position="507"/>
    </location>
</feature>
<dbReference type="PANTHER" id="PTHR13904">
    <property type="entry name" value="PRE-MRNA SPLICING FACTOR PRP31"/>
    <property type="match status" value="1"/>
</dbReference>
<dbReference type="GO" id="GO:0046540">
    <property type="term" value="C:U4/U6 x U5 tri-snRNP complex"/>
    <property type="evidence" value="ECO:0007669"/>
    <property type="project" value="InterPro"/>
</dbReference>
<evidence type="ECO:0000256" key="1">
    <source>
        <dbReference type="ARBA" id="ARBA00004123"/>
    </source>
</evidence>
<evidence type="ECO:0000313" key="11">
    <source>
        <dbReference type="EMBL" id="GFH54089.1"/>
    </source>
</evidence>
<dbReference type="Gene3D" id="1.10.246.90">
    <property type="entry name" value="Nop domain"/>
    <property type="match status" value="1"/>
</dbReference>
<dbReference type="Proteomes" id="UP001054902">
    <property type="component" value="Unassembled WGS sequence"/>
</dbReference>
<proteinExistence type="inferred from homology"/>
<keyword evidence="7" id="KW-0539">Nucleus</keyword>
<dbReference type="Gene3D" id="1.10.287.4070">
    <property type="match status" value="1"/>
</dbReference>
<evidence type="ECO:0000256" key="6">
    <source>
        <dbReference type="ARBA" id="ARBA00023187"/>
    </source>
</evidence>
<dbReference type="InterPro" id="IPR036070">
    <property type="entry name" value="Nop_dom_sf"/>
</dbReference>
<evidence type="ECO:0000256" key="9">
    <source>
        <dbReference type="SAM" id="MobiDB-lite"/>
    </source>
</evidence>
<evidence type="ECO:0000256" key="7">
    <source>
        <dbReference type="ARBA" id="ARBA00023242"/>
    </source>
</evidence>
<keyword evidence="5" id="KW-0694">RNA-binding</keyword>
<accession>A0AAD3D0W7</accession>
<evidence type="ECO:0000256" key="4">
    <source>
        <dbReference type="ARBA" id="ARBA00022728"/>
    </source>
</evidence>
<dbReference type="GO" id="GO:0005687">
    <property type="term" value="C:U4 snRNP"/>
    <property type="evidence" value="ECO:0007669"/>
    <property type="project" value="TreeGrafter"/>
</dbReference>
<feature type="compositionally biased region" description="Acidic residues" evidence="9">
    <location>
        <begin position="9"/>
        <end position="27"/>
    </location>
</feature>
<dbReference type="SUPFAM" id="SSF89124">
    <property type="entry name" value="Nop domain"/>
    <property type="match status" value="1"/>
</dbReference>
<dbReference type="AlphaFoldDB" id="A0AAD3D0W7"/>
<dbReference type="GO" id="GO:0071011">
    <property type="term" value="C:precatalytic spliceosome"/>
    <property type="evidence" value="ECO:0007669"/>
    <property type="project" value="TreeGrafter"/>
</dbReference>
<gene>
    <name evidence="11" type="ORF">CTEN210_10566</name>
</gene>
<organism evidence="11 12">
    <name type="scientific">Chaetoceros tenuissimus</name>
    <dbReference type="NCBI Taxonomy" id="426638"/>
    <lineage>
        <taxon>Eukaryota</taxon>
        <taxon>Sar</taxon>
        <taxon>Stramenopiles</taxon>
        <taxon>Ochrophyta</taxon>
        <taxon>Bacillariophyta</taxon>
        <taxon>Coscinodiscophyceae</taxon>
        <taxon>Chaetocerotophycidae</taxon>
        <taxon>Chaetocerotales</taxon>
        <taxon>Chaetocerotaceae</taxon>
        <taxon>Chaetoceros</taxon>
    </lineage>
</organism>
<comment type="subcellular location">
    <subcellularLocation>
        <location evidence="1">Nucleus</location>
    </subcellularLocation>
</comment>
<keyword evidence="3" id="KW-0507">mRNA processing</keyword>
<dbReference type="InterPro" id="IPR019175">
    <property type="entry name" value="Prp31_C"/>
</dbReference>